<dbReference type="Gramene" id="Kaladp0577s0010.1.v1.1">
    <property type="protein sequence ID" value="Kaladp0577s0010.1.v1.1.CDS.1"/>
    <property type="gene ID" value="Kaladp0577s0010.v1.1"/>
</dbReference>
<sequence>MDTDCRHTLRLPRALHQGLIADKEMEQMAHFLSELAMVHYGVAVMFCPSLIATSAVYAARCTLVKTPTWDATLQFYTGISEAQLLGCAKLLVSFHSTAANADNKLKVVYRRYSNLETAAVALLSPAKSLTFAPNTC</sequence>
<dbReference type="InterPro" id="IPR036915">
    <property type="entry name" value="Cyclin-like_sf"/>
</dbReference>
<evidence type="ECO:0000256" key="1">
    <source>
        <dbReference type="SAM" id="Phobius"/>
    </source>
</evidence>
<feature type="domain" description="Cyclin C-terminal" evidence="3">
    <location>
        <begin position="6"/>
        <end position="126"/>
    </location>
</feature>
<dbReference type="Gene3D" id="1.10.472.10">
    <property type="entry name" value="Cyclin-like"/>
    <property type="match status" value="1"/>
</dbReference>
<proteinExistence type="predicted"/>
<evidence type="ECO:0000313" key="5">
    <source>
        <dbReference type="Proteomes" id="UP000594263"/>
    </source>
</evidence>
<reference evidence="4" key="1">
    <citation type="submission" date="2021-01" db="UniProtKB">
        <authorList>
            <consortium name="EnsemblPlants"/>
        </authorList>
    </citation>
    <scope>IDENTIFICATION</scope>
</reference>
<keyword evidence="1" id="KW-1133">Transmembrane helix</keyword>
<keyword evidence="1" id="KW-0472">Membrane</keyword>
<evidence type="ECO:0000259" key="3">
    <source>
        <dbReference type="SMART" id="SM01332"/>
    </source>
</evidence>
<feature type="transmembrane region" description="Helical" evidence="1">
    <location>
        <begin position="37"/>
        <end position="59"/>
    </location>
</feature>
<evidence type="ECO:0000313" key="4">
    <source>
        <dbReference type="EnsemblPlants" id="Kaladp0577s0010.1.v1.1.CDS.1"/>
    </source>
</evidence>
<dbReference type="AlphaFoldDB" id="A0A7N0VCB9"/>
<dbReference type="OMA" id="ELAMVHY"/>
<dbReference type="SUPFAM" id="SSF47954">
    <property type="entry name" value="Cyclin-like"/>
    <property type="match status" value="1"/>
</dbReference>
<dbReference type="Pfam" id="PF02984">
    <property type="entry name" value="Cyclin_C"/>
    <property type="match status" value="1"/>
</dbReference>
<organism evidence="4 5">
    <name type="scientific">Kalanchoe fedtschenkoi</name>
    <name type="common">Lavender scallops</name>
    <name type="synonym">South American air plant</name>
    <dbReference type="NCBI Taxonomy" id="63787"/>
    <lineage>
        <taxon>Eukaryota</taxon>
        <taxon>Viridiplantae</taxon>
        <taxon>Streptophyta</taxon>
        <taxon>Embryophyta</taxon>
        <taxon>Tracheophyta</taxon>
        <taxon>Spermatophyta</taxon>
        <taxon>Magnoliopsida</taxon>
        <taxon>eudicotyledons</taxon>
        <taxon>Gunneridae</taxon>
        <taxon>Pentapetalae</taxon>
        <taxon>Saxifragales</taxon>
        <taxon>Crassulaceae</taxon>
        <taxon>Kalanchoe</taxon>
    </lineage>
</organism>
<feature type="domain" description="Cyclin-like" evidence="2">
    <location>
        <begin position="9"/>
        <end position="93"/>
    </location>
</feature>
<evidence type="ECO:0000259" key="2">
    <source>
        <dbReference type="SMART" id="SM00385"/>
    </source>
</evidence>
<dbReference type="InterPro" id="IPR013763">
    <property type="entry name" value="Cyclin-like_dom"/>
</dbReference>
<dbReference type="SMART" id="SM01332">
    <property type="entry name" value="Cyclin_C"/>
    <property type="match status" value="1"/>
</dbReference>
<keyword evidence="5" id="KW-1185">Reference proteome</keyword>
<dbReference type="SMART" id="SM00385">
    <property type="entry name" value="CYCLIN"/>
    <property type="match status" value="1"/>
</dbReference>
<evidence type="ECO:0008006" key="6">
    <source>
        <dbReference type="Google" id="ProtNLM"/>
    </source>
</evidence>
<dbReference type="Proteomes" id="UP000594263">
    <property type="component" value="Unplaced"/>
</dbReference>
<dbReference type="InterPro" id="IPR004367">
    <property type="entry name" value="Cyclin_C-dom"/>
</dbReference>
<dbReference type="EnsemblPlants" id="Kaladp0577s0010.1.v1.1">
    <property type="protein sequence ID" value="Kaladp0577s0010.1.v1.1.CDS.1"/>
    <property type="gene ID" value="Kaladp0577s0010.v1.1"/>
</dbReference>
<name>A0A7N0VCB9_KALFE</name>
<accession>A0A7N0VCB9</accession>
<protein>
    <recommendedName>
        <fullName evidence="6">Cyclin C-terminal domain-containing protein</fullName>
    </recommendedName>
</protein>
<keyword evidence="1" id="KW-0812">Transmembrane</keyword>